<accession>A0A0E9VE85</accession>
<evidence type="ECO:0000313" key="1">
    <source>
        <dbReference type="EMBL" id="JAH76311.1"/>
    </source>
</evidence>
<dbReference type="AlphaFoldDB" id="A0A0E9VE85"/>
<organism evidence="1">
    <name type="scientific">Anguilla anguilla</name>
    <name type="common">European freshwater eel</name>
    <name type="synonym">Muraena anguilla</name>
    <dbReference type="NCBI Taxonomy" id="7936"/>
    <lineage>
        <taxon>Eukaryota</taxon>
        <taxon>Metazoa</taxon>
        <taxon>Chordata</taxon>
        <taxon>Craniata</taxon>
        <taxon>Vertebrata</taxon>
        <taxon>Euteleostomi</taxon>
        <taxon>Actinopterygii</taxon>
        <taxon>Neopterygii</taxon>
        <taxon>Teleostei</taxon>
        <taxon>Anguilliformes</taxon>
        <taxon>Anguillidae</taxon>
        <taxon>Anguilla</taxon>
    </lineage>
</organism>
<reference evidence="1" key="1">
    <citation type="submission" date="2014-11" db="EMBL/GenBank/DDBJ databases">
        <authorList>
            <person name="Amaro Gonzalez C."/>
        </authorList>
    </citation>
    <scope>NUCLEOTIDE SEQUENCE</scope>
</reference>
<reference evidence="1" key="2">
    <citation type="journal article" date="2015" name="Fish Shellfish Immunol.">
        <title>Early steps in the European eel (Anguilla anguilla)-Vibrio vulnificus interaction in the gills: Role of the RtxA13 toxin.</title>
        <authorList>
            <person name="Callol A."/>
            <person name="Pajuelo D."/>
            <person name="Ebbesson L."/>
            <person name="Teles M."/>
            <person name="MacKenzie S."/>
            <person name="Amaro C."/>
        </authorList>
    </citation>
    <scope>NUCLEOTIDE SEQUENCE</scope>
</reference>
<protein>
    <submittedName>
        <fullName evidence="1">Uncharacterized protein</fullName>
    </submittedName>
</protein>
<dbReference type="EMBL" id="GBXM01032266">
    <property type="protein sequence ID" value="JAH76311.1"/>
    <property type="molecule type" value="Transcribed_RNA"/>
</dbReference>
<proteinExistence type="predicted"/>
<sequence>MLALSTVAPTVRCCGVCNRGLD</sequence>
<name>A0A0E9VE85_ANGAN</name>